<feature type="region of interest" description="Disordered" evidence="1">
    <location>
        <begin position="1"/>
        <end position="35"/>
    </location>
</feature>
<sequence length="62" mass="7285">MAVRPASFEQRHRIFAPRTQSVGKNAPRRARTDHNKIERRLIHVFPLHDGSRIADYRRNAPL</sequence>
<evidence type="ECO:0000313" key="2">
    <source>
        <dbReference type="EMBL" id="OIQ78620.1"/>
    </source>
</evidence>
<evidence type="ECO:0000256" key="1">
    <source>
        <dbReference type="SAM" id="MobiDB-lite"/>
    </source>
</evidence>
<name>A0A1J5QF47_9ZZZZ</name>
<accession>A0A1J5QF47</accession>
<proteinExistence type="predicted"/>
<reference evidence="2" key="1">
    <citation type="submission" date="2016-10" db="EMBL/GenBank/DDBJ databases">
        <title>Sequence of Gallionella enrichment culture.</title>
        <authorList>
            <person name="Poehlein A."/>
            <person name="Muehling M."/>
            <person name="Daniel R."/>
        </authorList>
    </citation>
    <scope>NUCLEOTIDE SEQUENCE</scope>
</reference>
<dbReference type="AlphaFoldDB" id="A0A1J5QF47"/>
<dbReference type="EMBL" id="MLJW01001368">
    <property type="protein sequence ID" value="OIQ78620.1"/>
    <property type="molecule type" value="Genomic_DNA"/>
</dbReference>
<comment type="caution">
    <text evidence="2">The sequence shown here is derived from an EMBL/GenBank/DDBJ whole genome shotgun (WGS) entry which is preliminary data.</text>
</comment>
<gene>
    <name evidence="2" type="ORF">GALL_396660</name>
</gene>
<organism evidence="2">
    <name type="scientific">mine drainage metagenome</name>
    <dbReference type="NCBI Taxonomy" id="410659"/>
    <lineage>
        <taxon>unclassified sequences</taxon>
        <taxon>metagenomes</taxon>
        <taxon>ecological metagenomes</taxon>
    </lineage>
</organism>
<protein>
    <submittedName>
        <fullName evidence="2">Uncharacterized protein</fullName>
    </submittedName>
</protein>